<keyword evidence="2" id="KW-1185">Reference proteome</keyword>
<dbReference type="AlphaFoldDB" id="A0A2A6CNE1"/>
<sequence length="250" mass="27634">MVMRSFWASSASLVSARKEAVLSRMLCCESGVSSMPVAPSPSADSLAADGSQIKRNNSTFGKQKPIRVPTCVGFPCPRGQHCILLPLEEFFCWRPPCRYPLHPVCVANIIHWPPIRIAMRRLILVLLTFLLAVSVAIVPIDDDGNVHPPPLPVITPPPPTCALFRCLKPPCHIPQHPICVPDIMTHPPVSPPLPVRPPTCAGFRCPPGQHCILLPLEIFFCLRPPCRYPLHPVCVPNIIHWPPIRIGDRD</sequence>
<accession>A0A8R1YJM4</accession>
<evidence type="ECO:0000313" key="1">
    <source>
        <dbReference type="EnsemblMetazoa" id="PPA22181.1"/>
    </source>
</evidence>
<reference evidence="2" key="1">
    <citation type="journal article" date="2008" name="Nat. Genet.">
        <title>The Pristionchus pacificus genome provides a unique perspective on nematode lifestyle and parasitism.</title>
        <authorList>
            <person name="Dieterich C."/>
            <person name="Clifton S.W."/>
            <person name="Schuster L.N."/>
            <person name="Chinwalla A."/>
            <person name="Delehaunty K."/>
            <person name="Dinkelacker I."/>
            <person name="Fulton L."/>
            <person name="Fulton R."/>
            <person name="Godfrey J."/>
            <person name="Minx P."/>
            <person name="Mitreva M."/>
            <person name="Roeseler W."/>
            <person name="Tian H."/>
            <person name="Witte H."/>
            <person name="Yang S.P."/>
            <person name="Wilson R.K."/>
            <person name="Sommer R.J."/>
        </authorList>
    </citation>
    <scope>NUCLEOTIDE SEQUENCE [LARGE SCALE GENOMIC DNA]</scope>
    <source>
        <strain evidence="2">PS312</strain>
    </source>
</reference>
<dbReference type="OrthoDB" id="7700285at2759"/>
<organism evidence="1 2">
    <name type="scientific">Pristionchus pacificus</name>
    <name type="common">Parasitic nematode worm</name>
    <dbReference type="NCBI Taxonomy" id="54126"/>
    <lineage>
        <taxon>Eukaryota</taxon>
        <taxon>Metazoa</taxon>
        <taxon>Ecdysozoa</taxon>
        <taxon>Nematoda</taxon>
        <taxon>Chromadorea</taxon>
        <taxon>Rhabditida</taxon>
        <taxon>Rhabditina</taxon>
        <taxon>Diplogasteromorpha</taxon>
        <taxon>Diplogasteroidea</taxon>
        <taxon>Neodiplogasteridae</taxon>
        <taxon>Pristionchus</taxon>
    </lineage>
</organism>
<protein>
    <submittedName>
        <fullName evidence="1">Uncharacterized protein</fullName>
    </submittedName>
</protein>
<name>A0A2A6CNE1_PRIPA</name>
<evidence type="ECO:0000313" key="2">
    <source>
        <dbReference type="Proteomes" id="UP000005239"/>
    </source>
</evidence>
<dbReference type="EnsemblMetazoa" id="PPA22181.1">
    <property type="protein sequence ID" value="PPA22181.1"/>
    <property type="gene ID" value="WBGene00111735"/>
</dbReference>
<reference evidence="1" key="2">
    <citation type="submission" date="2022-06" db="UniProtKB">
        <authorList>
            <consortium name="EnsemblMetazoa"/>
        </authorList>
    </citation>
    <scope>IDENTIFICATION</scope>
    <source>
        <strain evidence="1">PS312</strain>
    </source>
</reference>
<gene>
    <name evidence="1" type="primary">WBGene00111735</name>
</gene>
<proteinExistence type="predicted"/>
<accession>A0A2A6CNE1</accession>
<dbReference type="Proteomes" id="UP000005239">
    <property type="component" value="Unassembled WGS sequence"/>
</dbReference>